<accession>A0AA88SML6</accession>
<evidence type="ECO:0000313" key="2">
    <source>
        <dbReference type="EMBL" id="KAK2836760.1"/>
    </source>
</evidence>
<proteinExistence type="predicted"/>
<organism evidence="2 3">
    <name type="scientific">Tachysurus vachellii</name>
    <name type="common">Darkbarbel catfish</name>
    <name type="synonym">Pelteobagrus vachellii</name>
    <dbReference type="NCBI Taxonomy" id="175792"/>
    <lineage>
        <taxon>Eukaryota</taxon>
        <taxon>Metazoa</taxon>
        <taxon>Chordata</taxon>
        <taxon>Craniata</taxon>
        <taxon>Vertebrata</taxon>
        <taxon>Euteleostomi</taxon>
        <taxon>Actinopterygii</taxon>
        <taxon>Neopterygii</taxon>
        <taxon>Teleostei</taxon>
        <taxon>Ostariophysi</taxon>
        <taxon>Siluriformes</taxon>
        <taxon>Bagridae</taxon>
        <taxon>Tachysurus</taxon>
    </lineage>
</organism>
<feature type="region of interest" description="Disordered" evidence="1">
    <location>
        <begin position="41"/>
        <end position="92"/>
    </location>
</feature>
<reference evidence="2" key="1">
    <citation type="submission" date="2023-08" db="EMBL/GenBank/DDBJ databases">
        <title>Pelteobagrus vachellii genome.</title>
        <authorList>
            <person name="Liu H."/>
        </authorList>
    </citation>
    <scope>NUCLEOTIDE SEQUENCE</scope>
    <source>
        <strain evidence="2">PRFRI_2022a</strain>
        <tissue evidence="2">Muscle</tissue>
    </source>
</reference>
<protein>
    <submittedName>
        <fullName evidence="2">Uncharacterized protein</fullName>
    </submittedName>
</protein>
<feature type="compositionally biased region" description="Basic residues" evidence="1">
    <location>
        <begin position="83"/>
        <end position="92"/>
    </location>
</feature>
<evidence type="ECO:0000313" key="3">
    <source>
        <dbReference type="Proteomes" id="UP001187315"/>
    </source>
</evidence>
<keyword evidence="3" id="KW-1185">Reference proteome</keyword>
<sequence length="92" mass="10486">MSDSELQEQFMLLDNLVVEHQEINDELQSLDDLLQELQGEQEAAPVKTLEPRRNVSGVFRSNSLPDYTPQHPPPTLITPPPVSHHRSLLKLH</sequence>
<dbReference type="Proteomes" id="UP001187315">
    <property type="component" value="Unassembled WGS sequence"/>
</dbReference>
<dbReference type="AlphaFoldDB" id="A0AA88SML6"/>
<feature type="compositionally biased region" description="Pro residues" evidence="1">
    <location>
        <begin position="70"/>
        <end position="82"/>
    </location>
</feature>
<comment type="caution">
    <text evidence="2">The sequence shown here is derived from an EMBL/GenBank/DDBJ whole genome shotgun (WGS) entry which is preliminary data.</text>
</comment>
<gene>
    <name evidence="2" type="ORF">Q7C36_014629</name>
</gene>
<dbReference type="EMBL" id="JAVHJS010000014">
    <property type="protein sequence ID" value="KAK2836760.1"/>
    <property type="molecule type" value="Genomic_DNA"/>
</dbReference>
<evidence type="ECO:0000256" key="1">
    <source>
        <dbReference type="SAM" id="MobiDB-lite"/>
    </source>
</evidence>
<name>A0AA88SML6_TACVA</name>